<dbReference type="InterPro" id="IPR054440">
    <property type="entry name" value="Gp32-like"/>
</dbReference>
<evidence type="ECO:0000313" key="2">
    <source>
        <dbReference type="Proteomes" id="UP001244623"/>
    </source>
</evidence>
<dbReference type="Proteomes" id="UP001244623">
    <property type="component" value="Unassembled WGS sequence"/>
</dbReference>
<accession>A0ABT9T6A7</accession>
<reference evidence="1 2" key="1">
    <citation type="submission" date="2023-07" db="EMBL/GenBank/DDBJ databases">
        <title>Sorghum-associated microbial communities from plants grown in Nebraska, USA.</title>
        <authorList>
            <person name="Schachtman D."/>
        </authorList>
    </citation>
    <scope>NUCLEOTIDE SEQUENCE [LARGE SCALE GENOMIC DNA]</scope>
    <source>
        <strain evidence="1 2">CC49</strain>
    </source>
</reference>
<evidence type="ECO:0000313" key="1">
    <source>
        <dbReference type="EMBL" id="MDQ0018997.1"/>
    </source>
</evidence>
<proteinExistence type="predicted"/>
<protein>
    <recommendedName>
        <fullName evidence="3">DUF3277 family protein</fullName>
    </recommendedName>
</protein>
<gene>
    <name evidence="1" type="ORF">J2X94_001125</name>
</gene>
<dbReference type="EMBL" id="JAUSSJ010000001">
    <property type="protein sequence ID" value="MDQ0018997.1"/>
    <property type="molecule type" value="Genomic_DNA"/>
</dbReference>
<sequence>MAGNNTITSADAIFSLTVTNLYPTAQVLEGYAADAMFAFGDTEMANTVRGADGKLSAGFVFGEYLQTITVMPDSPSWQIFETWMLTSLTAKAVFRCNATVILPSTGRKYTLTNGVLQRTKAMPDAQRVLAAGTFQISWESVTPEAYNP</sequence>
<keyword evidence="2" id="KW-1185">Reference proteome</keyword>
<name>A0ABT9T6A7_9GAMM</name>
<dbReference type="RefSeq" id="WP_307618056.1">
    <property type="nucleotide sequence ID" value="NZ_JAUSSJ010000001.1"/>
</dbReference>
<organism evidence="1 2">
    <name type="scientific">[Curtobacterium] plantarum</name>
    <dbReference type="NCBI Taxonomy" id="221276"/>
    <lineage>
        <taxon>Bacteria</taxon>
        <taxon>Pseudomonadati</taxon>
        <taxon>Pseudomonadota</taxon>
        <taxon>Gammaproteobacteria</taxon>
        <taxon>Enterobacterales</taxon>
        <taxon>Erwiniaceae</taxon>
        <taxon>Pantoea</taxon>
    </lineage>
</organism>
<evidence type="ECO:0008006" key="3">
    <source>
        <dbReference type="Google" id="ProtNLM"/>
    </source>
</evidence>
<dbReference type="Pfam" id="PF22764">
    <property type="entry name" value="E217_Gp32"/>
    <property type="match status" value="1"/>
</dbReference>
<comment type="caution">
    <text evidence="1">The sequence shown here is derived from an EMBL/GenBank/DDBJ whole genome shotgun (WGS) entry which is preliminary data.</text>
</comment>